<evidence type="ECO:0000256" key="1">
    <source>
        <dbReference type="PROSITE-ProRule" id="PRU00266"/>
    </source>
</evidence>
<proteinExistence type="predicted"/>
<gene>
    <name evidence="4" type="ORF">GSTENG00015269001</name>
</gene>
<dbReference type="SUPFAM" id="SSF54768">
    <property type="entry name" value="dsRNA-binding domain-like"/>
    <property type="match status" value="1"/>
</dbReference>
<organism evidence="4">
    <name type="scientific">Tetraodon nigroviridis</name>
    <name type="common">Spotted green pufferfish</name>
    <name type="synonym">Chelonodon nigroviridis</name>
    <dbReference type="NCBI Taxonomy" id="99883"/>
    <lineage>
        <taxon>Eukaryota</taxon>
        <taxon>Metazoa</taxon>
        <taxon>Chordata</taxon>
        <taxon>Craniata</taxon>
        <taxon>Vertebrata</taxon>
        <taxon>Euteleostomi</taxon>
        <taxon>Actinopterygii</taxon>
        <taxon>Neopterygii</taxon>
        <taxon>Teleostei</taxon>
        <taxon>Neoteleostei</taxon>
        <taxon>Acanthomorphata</taxon>
        <taxon>Eupercaria</taxon>
        <taxon>Tetraodontiformes</taxon>
        <taxon>Tetradontoidea</taxon>
        <taxon>Tetraodontidae</taxon>
        <taxon>Tetraodon</taxon>
    </lineage>
</organism>
<name>Q4SNJ4_TETNG</name>
<dbReference type="PROSITE" id="PS50137">
    <property type="entry name" value="DS_RBD"/>
    <property type="match status" value="1"/>
</dbReference>
<sequence>RRWAWAVTQKNALVHLNELRPGLSYHVTSRSGPLHAPLFAVGVDVNGVRFEGRGPTVKRAKLRAAELALRSFVQFPNASQALATMGNLGSTFTDFAGAEEPDPPGPLKEAEGGPHVHLPGGQSSQEAHQEVRHGPQGGGEGVRGLREHKRAAKAQAAAAAWSPSTTSAWDLRARCWVSTATAPHTSSLR</sequence>
<dbReference type="FunFam" id="3.30.160.20:FF:000009">
    <property type="entry name" value="Adenosine deaminase RNA-specific B2 (inactive)"/>
    <property type="match status" value="1"/>
</dbReference>
<protein>
    <submittedName>
        <fullName evidence="4">(spotted green pufferfish) hypothetical protein</fullName>
    </submittedName>
</protein>
<dbReference type="OrthoDB" id="10268011at2759"/>
<evidence type="ECO:0000259" key="3">
    <source>
        <dbReference type="PROSITE" id="PS50137"/>
    </source>
</evidence>
<keyword evidence="1" id="KW-0694">RNA-binding</keyword>
<dbReference type="EMBL" id="CAAE01014542">
    <property type="protein sequence ID" value="CAF97788.1"/>
    <property type="molecule type" value="Genomic_DNA"/>
</dbReference>
<dbReference type="AlphaFoldDB" id="Q4SNJ4"/>
<evidence type="ECO:0000313" key="4">
    <source>
        <dbReference type="EMBL" id="CAF97788.1"/>
    </source>
</evidence>
<accession>Q4SNJ4</accession>
<dbReference type="Gene3D" id="3.30.160.20">
    <property type="match status" value="1"/>
</dbReference>
<feature type="domain" description="DRBM" evidence="3">
    <location>
        <begin position="8"/>
        <end position="74"/>
    </location>
</feature>
<feature type="non-terminal residue" evidence="4">
    <location>
        <position position="189"/>
    </location>
</feature>
<reference evidence="4" key="1">
    <citation type="journal article" date="2004" name="Nature">
        <title>Genome duplication in the teleost fish Tetraodon nigroviridis reveals the early vertebrate proto-karyotype.</title>
        <authorList>
            <person name="Jaillon O."/>
            <person name="Aury J.-M."/>
            <person name="Brunet F."/>
            <person name="Petit J.-L."/>
            <person name="Stange-Thomann N."/>
            <person name="Mauceli E."/>
            <person name="Bouneau L."/>
            <person name="Fischer C."/>
            <person name="Ozouf-Costaz C."/>
            <person name="Bernot A."/>
            <person name="Nicaud S."/>
            <person name="Jaffe D."/>
            <person name="Fisher S."/>
            <person name="Lutfalla G."/>
            <person name="Dossat C."/>
            <person name="Segurens B."/>
            <person name="Dasilva C."/>
            <person name="Salanoubat M."/>
            <person name="Levy M."/>
            <person name="Boudet N."/>
            <person name="Castellano S."/>
            <person name="Anthouard V."/>
            <person name="Jubin C."/>
            <person name="Castelli V."/>
            <person name="Katinka M."/>
            <person name="Vacherie B."/>
            <person name="Biemont C."/>
            <person name="Skalli Z."/>
            <person name="Cattolico L."/>
            <person name="Poulain J."/>
            <person name="De Berardinis V."/>
            <person name="Cruaud C."/>
            <person name="Duprat S."/>
            <person name="Brottier P."/>
            <person name="Coutanceau J.-P."/>
            <person name="Gouzy J."/>
            <person name="Parra G."/>
            <person name="Lardier G."/>
            <person name="Chapple C."/>
            <person name="McKernan K.J."/>
            <person name="McEwan P."/>
            <person name="Bosak S."/>
            <person name="Kellis M."/>
            <person name="Volff J.-N."/>
            <person name="Guigo R."/>
            <person name="Zody M.C."/>
            <person name="Mesirov J."/>
            <person name="Lindblad-Toh K."/>
            <person name="Birren B."/>
            <person name="Nusbaum C."/>
            <person name="Kahn D."/>
            <person name="Robinson-Rechavi M."/>
            <person name="Laudet V."/>
            <person name="Schachter V."/>
            <person name="Quetier F."/>
            <person name="Saurin W."/>
            <person name="Scarpelli C."/>
            <person name="Wincker P."/>
            <person name="Lander E.S."/>
            <person name="Weissenbach J."/>
            <person name="Roest Crollius H."/>
        </authorList>
    </citation>
    <scope>NUCLEOTIDE SEQUENCE [LARGE SCALE GENOMIC DNA]</scope>
</reference>
<comment type="caution">
    <text evidence="4">The sequence shown here is derived from an EMBL/GenBank/DDBJ whole genome shotgun (WGS) entry which is preliminary data.</text>
</comment>
<dbReference type="GO" id="GO:0003723">
    <property type="term" value="F:RNA binding"/>
    <property type="evidence" value="ECO:0007669"/>
    <property type="project" value="UniProtKB-UniRule"/>
</dbReference>
<dbReference type="Pfam" id="PF00035">
    <property type="entry name" value="dsrm"/>
    <property type="match status" value="1"/>
</dbReference>
<feature type="region of interest" description="Disordered" evidence="2">
    <location>
        <begin position="97"/>
        <end position="163"/>
    </location>
</feature>
<dbReference type="InterPro" id="IPR014720">
    <property type="entry name" value="dsRBD_dom"/>
</dbReference>
<dbReference type="SMART" id="SM00358">
    <property type="entry name" value="DSRM"/>
    <property type="match status" value="1"/>
</dbReference>
<evidence type="ECO:0000256" key="2">
    <source>
        <dbReference type="SAM" id="MobiDB-lite"/>
    </source>
</evidence>
<reference evidence="4" key="2">
    <citation type="submission" date="2004-02" db="EMBL/GenBank/DDBJ databases">
        <authorList>
            <consortium name="Genoscope"/>
            <consortium name="Whitehead Institute Centre for Genome Research"/>
        </authorList>
    </citation>
    <scope>NUCLEOTIDE SEQUENCE</scope>
</reference>
<dbReference type="KEGG" id="tng:GSTEN00015269G001"/>